<name>F6ITY2_LACPE</name>
<gene>
    <name evidence="2" type="ORF">LPE_01035</name>
</gene>
<feature type="region of interest" description="Disordered" evidence="1">
    <location>
        <begin position="47"/>
        <end position="76"/>
    </location>
</feature>
<sequence length="76" mass="8828">MVRMDFVDVYGIKHENCTLVTPAREYQRVVIFMDAVGRRFVAMDPDAQPTKYGSSNQHWHQAKPSEAPEGYFHIEK</sequence>
<proteinExistence type="predicted"/>
<accession>F6ITY2</accession>
<dbReference type="AlphaFoldDB" id="F6ITY2"/>
<evidence type="ECO:0000256" key="1">
    <source>
        <dbReference type="SAM" id="MobiDB-lite"/>
    </source>
</evidence>
<reference evidence="2" key="1">
    <citation type="journal article" date="2011" name="J. Bacteriol.">
        <title>Annotated genome sequence of Lactobacillus pentosus MP-10, which has probiotic potential, from naturally fermented Alorena green table olives.</title>
        <authorList>
            <person name="Abriouel H."/>
            <person name="Benomar N."/>
            <person name="Perez Pulido R."/>
            <person name="Canamero M.M."/>
            <person name="Galvez A."/>
        </authorList>
    </citation>
    <scope>NUCLEOTIDE SEQUENCE</scope>
    <source>
        <strain evidence="2">MP-10</strain>
    </source>
</reference>
<dbReference type="EMBL" id="FR871780">
    <property type="protein sequence ID" value="CCB82023.1"/>
    <property type="molecule type" value="Genomic_DNA"/>
</dbReference>
<protein>
    <submittedName>
        <fullName evidence="2">Uncharacterized protein</fullName>
    </submittedName>
</protein>
<evidence type="ECO:0000313" key="2">
    <source>
        <dbReference type="EMBL" id="CCB82023.1"/>
    </source>
</evidence>
<organism evidence="2">
    <name type="scientific">Lactiplantibacillus pentosus MP-10</name>
    <dbReference type="NCBI Taxonomy" id="1028490"/>
    <lineage>
        <taxon>Bacteria</taxon>
        <taxon>Bacillati</taxon>
        <taxon>Bacillota</taxon>
        <taxon>Bacilli</taxon>
        <taxon>Lactobacillales</taxon>
        <taxon>Lactobacillaceae</taxon>
        <taxon>Lactiplantibacillus</taxon>
    </lineage>
</organism>